<dbReference type="RefSeq" id="WP_050126308.1">
    <property type="nucleotide sequence ID" value="NZ_CQEM01000015.1"/>
</dbReference>
<gene>
    <name evidence="2" type="ORF">ERS008460_03028</name>
</gene>
<reference evidence="3" key="1">
    <citation type="submission" date="2015-03" db="EMBL/GenBank/DDBJ databases">
        <authorList>
            <consortium name="Pathogen Informatics"/>
        </authorList>
    </citation>
    <scope>NUCLEOTIDE SEQUENCE [LARGE SCALE GENOMIC DNA]</scope>
    <source>
        <strain evidence="3">IP27925</strain>
    </source>
</reference>
<evidence type="ECO:0000313" key="3">
    <source>
        <dbReference type="Proteomes" id="UP000040088"/>
    </source>
</evidence>
<dbReference type="AlphaFoldDB" id="A0A0T9UL62"/>
<evidence type="ECO:0000256" key="1">
    <source>
        <dbReference type="SAM" id="MobiDB-lite"/>
    </source>
</evidence>
<evidence type="ECO:0000313" key="2">
    <source>
        <dbReference type="EMBL" id="CNL50067.1"/>
    </source>
</evidence>
<organism evidence="2 3">
    <name type="scientific">Yersinia aleksiciae</name>
    <dbReference type="NCBI Taxonomy" id="263819"/>
    <lineage>
        <taxon>Bacteria</taxon>
        <taxon>Pseudomonadati</taxon>
        <taxon>Pseudomonadota</taxon>
        <taxon>Gammaproteobacteria</taxon>
        <taxon>Enterobacterales</taxon>
        <taxon>Yersiniaceae</taxon>
        <taxon>Yersinia</taxon>
    </lineage>
</organism>
<dbReference type="EMBL" id="CQEM01000015">
    <property type="protein sequence ID" value="CNL50067.1"/>
    <property type="molecule type" value="Genomic_DNA"/>
</dbReference>
<feature type="region of interest" description="Disordered" evidence="1">
    <location>
        <begin position="1"/>
        <end position="21"/>
    </location>
</feature>
<accession>A0A0T9UL62</accession>
<dbReference type="Proteomes" id="UP000040088">
    <property type="component" value="Unassembled WGS sequence"/>
</dbReference>
<name>A0A0T9UL62_YERAE</name>
<proteinExistence type="predicted"/>
<sequence>MNNINNQAGNAHSDINSTQFPEDNTAVKVNEGHLDRILSDLETIRSKNKESISQLNGHYQENSDGSFHSYATEEASANGINQVRIYIEAQYSSGSISGYHIRYTEFDTTGNILGYVESQLDANGTTLDYDHGKSGMQRDIIAEPTAEIGGLLAESINSFPLQGIDIDIANTFIASNIRYVATLSSTVIGIYL</sequence>
<protein>
    <submittedName>
        <fullName evidence="2">Uncharacterized protein</fullName>
    </submittedName>
</protein>